<dbReference type="FunFam" id="1.10.275.10:FF:000005">
    <property type="entry name" value="Histidine ammonia-lyase"/>
    <property type="match status" value="1"/>
</dbReference>
<dbReference type="InterPro" id="IPR001106">
    <property type="entry name" value="Aromatic_Lyase"/>
</dbReference>
<sequence>MTTIGENKLTIEDIYNVVFRGKPVTISDKAMSAMYGSYEFLKEFSRSGLIYGINTGFGPMAQYRIDAEDQINLQYNLIRSHSAGSGKPLDSTFVRSLMLARLSNLSRGYSGVHPDAANILSSMINKNITPLVLEHGGVGASGDLVQLAHLALCLIGEGESFVDGKKVPTKEVFRDNNITPLKIHLREGLGLINGTSAMTGIGLVNVLKARNLLCWTVFTSCIIAELIEAYTDHYSKELNSVKWHDGQQRIAAIMQQLLSDSASVKKRADHLYEKEIVEKVIQEKVQEYYSVRCVPQILGPILDTILNAEKVTINELNSVNDNPVIDVASRSVYHGGNFHGDYVALEMDKLKLAVTKLSMLCERQLNFLMNNKLNGRLTPFVNLGVLGLNLGMQGTQFTATSTVAENQSLSSSVYIHSISCNNDNQDIVSMGTNAALLCNKVIENTYEVIAIHLITILQAVDYLEAQDRLSGITGKMYRKLRQIVPVFEKDDIMYTRINEVKNFIQQLRLDDLWLAQEEHAEAAGATATL</sequence>
<dbReference type="PANTHER" id="PTHR10362">
    <property type="entry name" value="HISTIDINE AMMONIA-LYASE"/>
    <property type="match status" value="1"/>
</dbReference>
<accession>A0A7K1U608</accession>
<dbReference type="EMBL" id="WRXN01000006">
    <property type="protein sequence ID" value="MVT09798.1"/>
    <property type="molecule type" value="Genomic_DNA"/>
</dbReference>
<evidence type="ECO:0000313" key="3">
    <source>
        <dbReference type="Proteomes" id="UP000461730"/>
    </source>
</evidence>
<protein>
    <submittedName>
        <fullName evidence="2">Aromatic amino acid lyase</fullName>
    </submittedName>
</protein>
<keyword evidence="3" id="KW-1185">Reference proteome</keyword>
<dbReference type="AlphaFoldDB" id="A0A7K1U608"/>
<dbReference type="CDD" id="cd00332">
    <property type="entry name" value="PAL-HAL"/>
    <property type="match status" value="1"/>
</dbReference>
<name>A0A7K1U608_9BACT</name>
<dbReference type="RefSeq" id="WP_157307236.1">
    <property type="nucleotide sequence ID" value="NZ_WRXN01000006.1"/>
</dbReference>
<dbReference type="Proteomes" id="UP000461730">
    <property type="component" value="Unassembled WGS sequence"/>
</dbReference>
<dbReference type="SUPFAM" id="SSF48557">
    <property type="entry name" value="L-aspartase-like"/>
    <property type="match status" value="1"/>
</dbReference>
<comment type="caution">
    <text evidence="2">The sequence shown here is derived from an EMBL/GenBank/DDBJ whole genome shotgun (WGS) entry which is preliminary data.</text>
</comment>
<proteinExistence type="predicted"/>
<dbReference type="InterPro" id="IPR008948">
    <property type="entry name" value="L-Aspartase-like"/>
</dbReference>
<dbReference type="Gene3D" id="1.10.275.10">
    <property type="entry name" value="Fumarase/aspartase (N-terminal domain)"/>
    <property type="match status" value="1"/>
</dbReference>
<evidence type="ECO:0000313" key="2">
    <source>
        <dbReference type="EMBL" id="MVT09798.1"/>
    </source>
</evidence>
<organism evidence="2 3">
    <name type="scientific">Chitinophaga tropicalis</name>
    <dbReference type="NCBI Taxonomy" id="2683588"/>
    <lineage>
        <taxon>Bacteria</taxon>
        <taxon>Pseudomonadati</taxon>
        <taxon>Bacteroidota</taxon>
        <taxon>Chitinophagia</taxon>
        <taxon>Chitinophagales</taxon>
        <taxon>Chitinophagaceae</taxon>
        <taxon>Chitinophaga</taxon>
    </lineage>
</organism>
<dbReference type="GO" id="GO:0016841">
    <property type="term" value="F:ammonia-lyase activity"/>
    <property type="evidence" value="ECO:0007669"/>
    <property type="project" value="UniProtKB-ARBA"/>
</dbReference>
<dbReference type="Gene3D" id="1.20.200.10">
    <property type="entry name" value="Fumarase/aspartase (Central domain)"/>
    <property type="match status" value="1"/>
</dbReference>
<gene>
    <name evidence="2" type="ORF">GO493_16120</name>
</gene>
<dbReference type="Pfam" id="PF00221">
    <property type="entry name" value="Lyase_aromatic"/>
    <property type="match status" value="1"/>
</dbReference>
<dbReference type="InterPro" id="IPR024083">
    <property type="entry name" value="Fumarase/histidase_N"/>
</dbReference>
<reference evidence="2 3" key="1">
    <citation type="submission" date="2019-12" db="EMBL/GenBank/DDBJ databases">
        <title>Chitinophaga sp. strain ysch24 (GDMCC 1.1355), whole genome shotgun sequence.</title>
        <authorList>
            <person name="Zhang X."/>
        </authorList>
    </citation>
    <scope>NUCLEOTIDE SEQUENCE [LARGE SCALE GENOMIC DNA]</scope>
    <source>
        <strain evidence="3">ysch24</strain>
    </source>
</reference>
<evidence type="ECO:0000256" key="1">
    <source>
        <dbReference type="ARBA" id="ARBA00023239"/>
    </source>
</evidence>
<keyword evidence="1 2" id="KW-0456">Lyase</keyword>